<accession>A0AC61R8M9</accession>
<dbReference type="Proteomes" id="UP000308836">
    <property type="component" value="Unassembled WGS sequence"/>
</dbReference>
<evidence type="ECO:0000313" key="1">
    <source>
        <dbReference type="EMBL" id="TGY66318.1"/>
    </source>
</evidence>
<organism evidence="1 2">
    <name type="scientific">Dubosiella muris</name>
    <dbReference type="NCBI Taxonomy" id="3038133"/>
    <lineage>
        <taxon>Bacteria</taxon>
        <taxon>Bacillati</taxon>
        <taxon>Bacillota</taxon>
        <taxon>Erysipelotrichia</taxon>
        <taxon>Erysipelotrichales</taxon>
        <taxon>Erysipelotrichaceae</taxon>
        <taxon>Dubosiella</taxon>
    </lineage>
</organism>
<protein>
    <submittedName>
        <fullName evidence="1">Serine/threonine protein phosphatase</fullName>
    </submittedName>
</protein>
<proteinExistence type="predicted"/>
<dbReference type="EMBL" id="SRYG01000007">
    <property type="protein sequence ID" value="TGY66318.1"/>
    <property type="molecule type" value="Genomic_DNA"/>
</dbReference>
<keyword evidence="2" id="KW-1185">Reference proteome</keyword>
<comment type="caution">
    <text evidence="1">The sequence shown here is derived from an EMBL/GenBank/DDBJ whole genome shotgun (WGS) entry which is preliminary data.</text>
</comment>
<name>A0AC61R8M9_9FIRM</name>
<sequence>MNRQVVVKRLPALKQGREIVISDIHANLDLYRRLLRQIDYRPGVDRLILLGDLIEKGTQNLEMVRYVMKQTQNEDVWCVMGNCDFIAKNVLYSYRLDFLKHVLRFREHSLIHEMAKQIRISMEEMPMDEFCQQLRLHFLPELSFLNDLPHVLESDSRIYAHAAIRSEDNYGDDFKEVMAMPMFLKRKIRFQKTVVVGHMPVTEYCSKIACFDPLYDAERNVWSIDGGNVVKHAGQLNALIFDGSAASTARADTLEERTVVRDVAPSTQIPFFINWNNGEVDILKEAAKQCFVHSPYLNRSFWIDRAFLQCEQARVKGTDYTNYEMPLRKDDRVKIVFSYDEKMQIKKDGVLGWTDKKNIEPK</sequence>
<gene>
    <name evidence="1" type="ORF">E5336_04445</name>
</gene>
<evidence type="ECO:0000313" key="2">
    <source>
        <dbReference type="Proteomes" id="UP000308836"/>
    </source>
</evidence>
<reference evidence="1" key="1">
    <citation type="submission" date="2019-04" db="EMBL/GenBank/DDBJ databases">
        <title>Microbes associate with the intestines of laboratory mice.</title>
        <authorList>
            <person name="Navarre W."/>
            <person name="Wong E."/>
            <person name="Huang K."/>
            <person name="Tropini C."/>
            <person name="Ng K."/>
            <person name="Yu B."/>
        </authorList>
    </citation>
    <scope>NUCLEOTIDE SEQUENCE</scope>
    <source>
        <strain evidence="1">NM09_H32</strain>
    </source>
</reference>